<proteinExistence type="predicted"/>
<dbReference type="Proteomes" id="UP001302321">
    <property type="component" value="Unassembled WGS sequence"/>
</dbReference>
<organism evidence="2 3">
    <name type="scientific">Triangularia setosa</name>
    <dbReference type="NCBI Taxonomy" id="2587417"/>
    <lineage>
        <taxon>Eukaryota</taxon>
        <taxon>Fungi</taxon>
        <taxon>Dikarya</taxon>
        <taxon>Ascomycota</taxon>
        <taxon>Pezizomycotina</taxon>
        <taxon>Sordariomycetes</taxon>
        <taxon>Sordariomycetidae</taxon>
        <taxon>Sordariales</taxon>
        <taxon>Podosporaceae</taxon>
        <taxon>Triangularia</taxon>
    </lineage>
</organism>
<comment type="caution">
    <text evidence="2">The sequence shown here is derived from an EMBL/GenBank/DDBJ whole genome shotgun (WGS) entry which is preliminary data.</text>
</comment>
<name>A0AAN6WE06_9PEZI</name>
<protein>
    <submittedName>
        <fullName evidence="2">Uncharacterized protein</fullName>
    </submittedName>
</protein>
<gene>
    <name evidence="2" type="ORF">QBC36DRAFT_105414</name>
</gene>
<evidence type="ECO:0000256" key="1">
    <source>
        <dbReference type="SAM" id="SignalP"/>
    </source>
</evidence>
<reference evidence="2" key="2">
    <citation type="submission" date="2023-05" db="EMBL/GenBank/DDBJ databases">
        <authorList>
            <consortium name="Lawrence Berkeley National Laboratory"/>
            <person name="Steindorff A."/>
            <person name="Hensen N."/>
            <person name="Bonometti L."/>
            <person name="Westerberg I."/>
            <person name="Brannstrom I.O."/>
            <person name="Guillou S."/>
            <person name="Cros-Aarteil S."/>
            <person name="Calhoun S."/>
            <person name="Haridas S."/>
            <person name="Kuo A."/>
            <person name="Mondo S."/>
            <person name="Pangilinan J."/>
            <person name="Riley R."/>
            <person name="Labutti K."/>
            <person name="Andreopoulos B."/>
            <person name="Lipzen A."/>
            <person name="Chen C."/>
            <person name="Yanf M."/>
            <person name="Daum C."/>
            <person name="Ng V."/>
            <person name="Clum A."/>
            <person name="Ohm R."/>
            <person name="Martin F."/>
            <person name="Silar P."/>
            <person name="Natvig D."/>
            <person name="Lalanne C."/>
            <person name="Gautier V."/>
            <person name="Ament-Velasquez S.L."/>
            <person name="Kruys A."/>
            <person name="Hutchinson M.I."/>
            <person name="Powell A.J."/>
            <person name="Barry K."/>
            <person name="Miller A.N."/>
            <person name="Grigoriev I.V."/>
            <person name="Debuchy R."/>
            <person name="Gladieux P."/>
            <person name="Thoren M.H."/>
            <person name="Johannesson H."/>
        </authorList>
    </citation>
    <scope>NUCLEOTIDE SEQUENCE</scope>
    <source>
        <strain evidence="2">CBS 892.96</strain>
    </source>
</reference>
<dbReference type="AlphaFoldDB" id="A0AAN6WE06"/>
<keyword evidence="1" id="KW-0732">Signal</keyword>
<reference evidence="2" key="1">
    <citation type="journal article" date="2023" name="Mol. Phylogenet. Evol.">
        <title>Genome-scale phylogeny and comparative genomics of the fungal order Sordariales.</title>
        <authorList>
            <person name="Hensen N."/>
            <person name="Bonometti L."/>
            <person name="Westerberg I."/>
            <person name="Brannstrom I.O."/>
            <person name="Guillou S."/>
            <person name="Cros-Aarteil S."/>
            <person name="Calhoun S."/>
            <person name="Haridas S."/>
            <person name="Kuo A."/>
            <person name="Mondo S."/>
            <person name="Pangilinan J."/>
            <person name="Riley R."/>
            <person name="LaButti K."/>
            <person name="Andreopoulos B."/>
            <person name="Lipzen A."/>
            <person name="Chen C."/>
            <person name="Yan M."/>
            <person name="Daum C."/>
            <person name="Ng V."/>
            <person name="Clum A."/>
            <person name="Steindorff A."/>
            <person name="Ohm R.A."/>
            <person name="Martin F."/>
            <person name="Silar P."/>
            <person name="Natvig D.O."/>
            <person name="Lalanne C."/>
            <person name="Gautier V."/>
            <person name="Ament-Velasquez S.L."/>
            <person name="Kruys A."/>
            <person name="Hutchinson M.I."/>
            <person name="Powell A.J."/>
            <person name="Barry K."/>
            <person name="Miller A.N."/>
            <person name="Grigoriev I.V."/>
            <person name="Debuchy R."/>
            <person name="Gladieux P."/>
            <person name="Hiltunen Thoren M."/>
            <person name="Johannesson H."/>
        </authorList>
    </citation>
    <scope>NUCLEOTIDE SEQUENCE</scope>
    <source>
        <strain evidence="2">CBS 892.96</strain>
    </source>
</reference>
<accession>A0AAN6WE06</accession>
<feature type="chain" id="PRO_5043014401" evidence="1">
    <location>
        <begin position="25"/>
        <end position="115"/>
    </location>
</feature>
<keyword evidence="3" id="KW-1185">Reference proteome</keyword>
<sequence length="115" mass="12344">MLMAVVVIWGMMGSYSQLVRVVEAEEGGGRKQIRLCFVSGQQPQLGGDCAVKAGVKYGALLHEESSSPSSPSMATVELRGRDVWCSGLPSQGVREISSRVLPDMAVNDLSRPVKH</sequence>
<evidence type="ECO:0000313" key="3">
    <source>
        <dbReference type="Proteomes" id="UP001302321"/>
    </source>
</evidence>
<dbReference type="EMBL" id="MU866140">
    <property type="protein sequence ID" value="KAK4178382.1"/>
    <property type="molecule type" value="Genomic_DNA"/>
</dbReference>
<feature type="signal peptide" evidence="1">
    <location>
        <begin position="1"/>
        <end position="24"/>
    </location>
</feature>
<evidence type="ECO:0000313" key="2">
    <source>
        <dbReference type="EMBL" id="KAK4178382.1"/>
    </source>
</evidence>